<accession>A0A0F9T9U9</accession>
<evidence type="ECO:0000313" key="1">
    <source>
        <dbReference type="EMBL" id="KKN75959.1"/>
    </source>
</evidence>
<sequence>MITIKDAIEWQRRNGVTMDGHQTIALVDFANLEQVDQLAWDRFAAAALIGLTGTMFGDETPDPQGYTELAARMATEMMKHREKEKTK</sequence>
<gene>
    <name evidence="1" type="ORF">LCGC14_0375160</name>
</gene>
<protein>
    <submittedName>
        <fullName evidence="1">Uncharacterized protein</fullName>
    </submittedName>
</protein>
<organism evidence="1">
    <name type="scientific">marine sediment metagenome</name>
    <dbReference type="NCBI Taxonomy" id="412755"/>
    <lineage>
        <taxon>unclassified sequences</taxon>
        <taxon>metagenomes</taxon>
        <taxon>ecological metagenomes</taxon>
    </lineage>
</organism>
<comment type="caution">
    <text evidence="1">The sequence shown here is derived from an EMBL/GenBank/DDBJ whole genome shotgun (WGS) entry which is preliminary data.</text>
</comment>
<dbReference type="AlphaFoldDB" id="A0A0F9T9U9"/>
<reference evidence="1" key="1">
    <citation type="journal article" date="2015" name="Nature">
        <title>Complex archaea that bridge the gap between prokaryotes and eukaryotes.</title>
        <authorList>
            <person name="Spang A."/>
            <person name="Saw J.H."/>
            <person name="Jorgensen S.L."/>
            <person name="Zaremba-Niedzwiedzka K."/>
            <person name="Martijn J."/>
            <person name="Lind A.E."/>
            <person name="van Eijk R."/>
            <person name="Schleper C."/>
            <person name="Guy L."/>
            <person name="Ettema T.J."/>
        </authorList>
    </citation>
    <scope>NUCLEOTIDE SEQUENCE</scope>
</reference>
<dbReference type="EMBL" id="LAZR01000301">
    <property type="protein sequence ID" value="KKN75959.1"/>
    <property type="molecule type" value="Genomic_DNA"/>
</dbReference>
<name>A0A0F9T9U9_9ZZZZ</name>
<proteinExistence type="predicted"/>